<reference evidence="11" key="1">
    <citation type="journal article" date="2014" name="Front. Microbiol.">
        <title>High frequency of phylogenetically diverse reductive dehalogenase-homologous genes in deep subseafloor sedimentary metagenomes.</title>
        <authorList>
            <person name="Kawai M."/>
            <person name="Futagami T."/>
            <person name="Toyoda A."/>
            <person name="Takaki Y."/>
            <person name="Nishi S."/>
            <person name="Hori S."/>
            <person name="Arai W."/>
            <person name="Tsubouchi T."/>
            <person name="Morono Y."/>
            <person name="Uchiyama I."/>
            <person name="Ito T."/>
            <person name="Fujiyama A."/>
            <person name="Inagaki F."/>
            <person name="Takami H."/>
        </authorList>
    </citation>
    <scope>NUCLEOTIDE SEQUENCE</scope>
    <source>
        <strain evidence="11">Expedition CK06-06</strain>
    </source>
</reference>
<evidence type="ECO:0000256" key="3">
    <source>
        <dbReference type="ARBA" id="ARBA00017267"/>
    </source>
</evidence>
<dbReference type="GO" id="GO:0102043">
    <property type="term" value="F:isopentenyl phosphate kinase activity"/>
    <property type="evidence" value="ECO:0007669"/>
    <property type="project" value="UniProtKB-EC"/>
</dbReference>
<dbReference type="InterPro" id="IPR001048">
    <property type="entry name" value="Asp/Glu/Uridylate_kinase"/>
</dbReference>
<dbReference type="EC" id="2.7.4.26" evidence="2"/>
<dbReference type="GO" id="GO:0005829">
    <property type="term" value="C:cytosol"/>
    <property type="evidence" value="ECO:0007669"/>
    <property type="project" value="TreeGrafter"/>
</dbReference>
<evidence type="ECO:0000256" key="6">
    <source>
        <dbReference type="ARBA" id="ARBA00022777"/>
    </source>
</evidence>
<dbReference type="GO" id="GO:0016114">
    <property type="term" value="P:terpenoid biosynthetic process"/>
    <property type="evidence" value="ECO:0007669"/>
    <property type="project" value="TreeGrafter"/>
</dbReference>
<comment type="similarity">
    <text evidence="1">Belongs to the isopentenyl phosphate kinase family.</text>
</comment>
<sequence>MQIVKLGGSVVTVKDMPMTADHANVKRLAEEIKAAWPTPLVVIHGGGSFGHPVAEKYGIADGFTSERQVIGFTRTHQAMVALNTIIVDALLDEGIPALSVAPSAFIATYDGRMPRGDFENIGRLVVKGMLPVLYGDAVIDKSRGFSILSGDQLAVRLAVSMGANRLIFGVDVDGVYTSNPKLAPQARLIDRLSLEKLEGFVEIGKALTTDVTGGMLGKVSEARVAVEAGIEVRMVNATKPGVILKALRGEPVAGTVLTM</sequence>
<dbReference type="PANTHER" id="PTHR43654">
    <property type="entry name" value="GLUTAMATE 5-KINASE"/>
    <property type="match status" value="1"/>
</dbReference>
<evidence type="ECO:0000256" key="9">
    <source>
        <dbReference type="ARBA" id="ARBA00049063"/>
    </source>
</evidence>
<dbReference type="EMBL" id="BARS01000846">
    <property type="protein sequence ID" value="GAF83353.1"/>
    <property type="molecule type" value="Genomic_DNA"/>
</dbReference>
<organism evidence="11">
    <name type="scientific">marine sediment metagenome</name>
    <dbReference type="NCBI Taxonomy" id="412755"/>
    <lineage>
        <taxon>unclassified sequences</taxon>
        <taxon>metagenomes</taxon>
        <taxon>ecological metagenomes</taxon>
    </lineage>
</organism>
<dbReference type="CDD" id="cd04241">
    <property type="entry name" value="AAK_FomA-like"/>
    <property type="match status" value="1"/>
</dbReference>
<accession>X0SQG7</accession>
<dbReference type="SUPFAM" id="SSF53633">
    <property type="entry name" value="Carbamate kinase-like"/>
    <property type="match status" value="1"/>
</dbReference>
<evidence type="ECO:0000256" key="5">
    <source>
        <dbReference type="ARBA" id="ARBA00022741"/>
    </source>
</evidence>
<dbReference type="Gene3D" id="3.40.1160.10">
    <property type="entry name" value="Acetylglutamate kinase-like"/>
    <property type="match status" value="1"/>
</dbReference>
<comment type="catalytic activity">
    <reaction evidence="9">
        <text>isopentenyl phosphate + ATP = isopentenyl diphosphate + ADP</text>
        <dbReference type="Rhea" id="RHEA:33963"/>
        <dbReference type="ChEBI" id="CHEBI:30616"/>
        <dbReference type="ChEBI" id="CHEBI:65078"/>
        <dbReference type="ChEBI" id="CHEBI:128769"/>
        <dbReference type="ChEBI" id="CHEBI:456216"/>
        <dbReference type="EC" id="2.7.4.26"/>
    </reaction>
</comment>
<evidence type="ECO:0000256" key="1">
    <source>
        <dbReference type="ARBA" id="ARBA00010540"/>
    </source>
</evidence>
<keyword evidence="7" id="KW-0067">ATP-binding</keyword>
<evidence type="ECO:0000256" key="2">
    <source>
        <dbReference type="ARBA" id="ARBA00012908"/>
    </source>
</evidence>
<keyword evidence="6" id="KW-0418">Kinase</keyword>
<keyword evidence="5" id="KW-0547">Nucleotide-binding</keyword>
<dbReference type="PIRSF" id="PIRSF016496">
    <property type="entry name" value="Kin_FomA"/>
    <property type="match status" value="1"/>
</dbReference>
<evidence type="ECO:0000313" key="11">
    <source>
        <dbReference type="EMBL" id="GAF83353.1"/>
    </source>
</evidence>
<dbReference type="InterPro" id="IPR001057">
    <property type="entry name" value="Glu/AcGlu_kinase"/>
</dbReference>
<evidence type="ECO:0000259" key="10">
    <source>
        <dbReference type="Pfam" id="PF00696"/>
    </source>
</evidence>
<protein>
    <recommendedName>
        <fullName evidence="3">Isopentenyl phosphate kinase</fullName>
        <ecNumber evidence="2">2.7.4.26</ecNumber>
    </recommendedName>
</protein>
<dbReference type="PANTHER" id="PTHR43654:SF1">
    <property type="entry name" value="ISOPENTENYL PHOSPHATE KINASE"/>
    <property type="match status" value="1"/>
</dbReference>
<gene>
    <name evidence="11" type="ORF">S01H1_01859</name>
</gene>
<name>X0SQG7_9ZZZZ</name>
<dbReference type="GO" id="GO:0005524">
    <property type="term" value="F:ATP binding"/>
    <property type="evidence" value="ECO:0007669"/>
    <property type="project" value="UniProtKB-KW"/>
</dbReference>
<keyword evidence="8" id="KW-0414">Isoprene biosynthesis</keyword>
<dbReference type="Pfam" id="PF00696">
    <property type="entry name" value="AA_kinase"/>
    <property type="match status" value="1"/>
</dbReference>
<evidence type="ECO:0000256" key="4">
    <source>
        <dbReference type="ARBA" id="ARBA00022679"/>
    </source>
</evidence>
<dbReference type="InterPro" id="IPR036393">
    <property type="entry name" value="AceGlu_kinase-like_sf"/>
</dbReference>
<keyword evidence="4" id="KW-0808">Transferase</keyword>
<dbReference type="PRINTS" id="PR00474">
    <property type="entry name" value="GLU5KINASE"/>
</dbReference>
<dbReference type="GO" id="GO:0016301">
    <property type="term" value="F:kinase activity"/>
    <property type="evidence" value="ECO:0007669"/>
    <property type="project" value="UniProtKB-KW"/>
</dbReference>
<evidence type="ECO:0000256" key="7">
    <source>
        <dbReference type="ARBA" id="ARBA00022840"/>
    </source>
</evidence>
<dbReference type="NCBIfam" id="NF040647">
    <property type="entry name" value="IPPK_Arch"/>
    <property type="match status" value="1"/>
</dbReference>
<evidence type="ECO:0000256" key="8">
    <source>
        <dbReference type="ARBA" id="ARBA00023229"/>
    </source>
</evidence>
<dbReference type="InterPro" id="IPR024192">
    <property type="entry name" value="Fosfomycin_R_FomA-type"/>
</dbReference>
<proteinExistence type="inferred from homology"/>
<comment type="caution">
    <text evidence="11">The sequence shown here is derived from an EMBL/GenBank/DDBJ whole genome shotgun (WGS) entry which is preliminary data.</text>
</comment>
<feature type="domain" description="Aspartate/glutamate/uridylate kinase" evidence="10">
    <location>
        <begin position="2"/>
        <end position="236"/>
    </location>
</feature>
<dbReference type="AlphaFoldDB" id="X0SQG7"/>